<evidence type="ECO:0000313" key="2">
    <source>
        <dbReference type="EMBL" id="KAK7311909.1"/>
    </source>
</evidence>
<keyword evidence="1" id="KW-0812">Transmembrane</keyword>
<feature type="transmembrane region" description="Helical" evidence="1">
    <location>
        <begin position="12"/>
        <end position="39"/>
    </location>
</feature>
<gene>
    <name evidence="2" type="ORF">RJT34_10376</name>
</gene>
<organism evidence="2 3">
    <name type="scientific">Clitoria ternatea</name>
    <name type="common">Butterfly pea</name>
    <dbReference type="NCBI Taxonomy" id="43366"/>
    <lineage>
        <taxon>Eukaryota</taxon>
        <taxon>Viridiplantae</taxon>
        <taxon>Streptophyta</taxon>
        <taxon>Embryophyta</taxon>
        <taxon>Tracheophyta</taxon>
        <taxon>Spermatophyta</taxon>
        <taxon>Magnoliopsida</taxon>
        <taxon>eudicotyledons</taxon>
        <taxon>Gunneridae</taxon>
        <taxon>Pentapetalae</taxon>
        <taxon>rosids</taxon>
        <taxon>fabids</taxon>
        <taxon>Fabales</taxon>
        <taxon>Fabaceae</taxon>
        <taxon>Papilionoideae</taxon>
        <taxon>50 kb inversion clade</taxon>
        <taxon>NPAAA clade</taxon>
        <taxon>indigoferoid/millettioid clade</taxon>
        <taxon>Phaseoleae</taxon>
        <taxon>Clitoria</taxon>
    </lineage>
</organism>
<name>A0AAN9K7Y1_CLITE</name>
<dbReference type="EMBL" id="JAYKXN010000002">
    <property type="protein sequence ID" value="KAK7311909.1"/>
    <property type="molecule type" value="Genomic_DNA"/>
</dbReference>
<protein>
    <submittedName>
        <fullName evidence="2">Uncharacterized protein</fullName>
    </submittedName>
</protein>
<reference evidence="2 3" key="1">
    <citation type="submission" date="2024-01" db="EMBL/GenBank/DDBJ databases">
        <title>The genomes of 5 underutilized Papilionoideae crops provide insights into root nodulation and disease resistance.</title>
        <authorList>
            <person name="Yuan L."/>
        </authorList>
    </citation>
    <scope>NUCLEOTIDE SEQUENCE [LARGE SCALE GENOMIC DNA]</scope>
    <source>
        <strain evidence="2">LY-2023</strain>
        <tissue evidence="2">Leaf</tissue>
    </source>
</reference>
<proteinExistence type="predicted"/>
<evidence type="ECO:0000256" key="1">
    <source>
        <dbReference type="SAM" id="Phobius"/>
    </source>
</evidence>
<evidence type="ECO:0000313" key="3">
    <source>
        <dbReference type="Proteomes" id="UP001359559"/>
    </source>
</evidence>
<dbReference type="AlphaFoldDB" id="A0AAN9K7Y1"/>
<dbReference type="Proteomes" id="UP001359559">
    <property type="component" value="Unassembled WGS sequence"/>
</dbReference>
<keyword evidence="1" id="KW-0472">Membrane</keyword>
<keyword evidence="3" id="KW-1185">Reference proteome</keyword>
<accession>A0AAN9K7Y1</accession>
<sequence>MESSRSGKVLTIFSLSFLVVFVFIPCHVFFIKIGVFTFYGEAVYINCNYYPDCKLFLCPKSKSLLPLGHVYQLQVKERARGNACLRLTKLTIQNTSQDEQFEFK</sequence>
<comment type="caution">
    <text evidence="2">The sequence shown here is derived from an EMBL/GenBank/DDBJ whole genome shotgun (WGS) entry which is preliminary data.</text>
</comment>
<keyword evidence="1" id="KW-1133">Transmembrane helix</keyword>